<protein>
    <submittedName>
        <fullName evidence="1">Uncharacterized protein</fullName>
    </submittedName>
</protein>
<gene>
    <name evidence="1" type="ORF">ODALV1_LOCUS26905</name>
</gene>
<dbReference type="EMBL" id="CAXLJM020000117">
    <property type="protein sequence ID" value="CAL8137412.1"/>
    <property type="molecule type" value="Genomic_DNA"/>
</dbReference>
<proteinExistence type="predicted"/>
<organism evidence="1 2">
    <name type="scientific">Orchesella dallaii</name>
    <dbReference type="NCBI Taxonomy" id="48710"/>
    <lineage>
        <taxon>Eukaryota</taxon>
        <taxon>Metazoa</taxon>
        <taxon>Ecdysozoa</taxon>
        <taxon>Arthropoda</taxon>
        <taxon>Hexapoda</taxon>
        <taxon>Collembola</taxon>
        <taxon>Entomobryomorpha</taxon>
        <taxon>Entomobryoidea</taxon>
        <taxon>Orchesellidae</taxon>
        <taxon>Orchesellinae</taxon>
        <taxon>Orchesella</taxon>
    </lineage>
</organism>
<evidence type="ECO:0000313" key="1">
    <source>
        <dbReference type="EMBL" id="CAL8137412.1"/>
    </source>
</evidence>
<sequence length="113" mass="13401">MIISCLLLPTFFDREGISIRHEKTNEIAHYTFLLLGDLSYQMTYYKGVSEHSFYLLEMNFLPLYLTTFVTAVINQEVDSYPKQHSPLILSRLEEFMHSHLAIRFRFSEEEKSE</sequence>
<reference evidence="1 2" key="1">
    <citation type="submission" date="2024-08" db="EMBL/GenBank/DDBJ databases">
        <authorList>
            <person name="Cucini C."/>
            <person name="Frati F."/>
        </authorList>
    </citation>
    <scope>NUCLEOTIDE SEQUENCE [LARGE SCALE GENOMIC DNA]</scope>
</reference>
<comment type="caution">
    <text evidence="1">The sequence shown here is derived from an EMBL/GenBank/DDBJ whole genome shotgun (WGS) entry which is preliminary data.</text>
</comment>
<dbReference type="Proteomes" id="UP001642540">
    <property type="component" value="Unassembled WGS sequence"/>
</dbReference>
<name>A0ABP1RW97_9HEXA</name>
<keyword evidence="2" id="KW-1185">Reference proteome</keyword>
<evidence type="ECO:0000313" key="2">
    <source>
        <dbReference type="Proteomes" id="UP001642540"/>
    </source>
</evidence>
<accession>A0ABP1RW97</accession>